<evidence type="ECO:0000313" key="5">
    <source>
        <dbReference type="Proteomes" id="UP000045285"/>
    </source>
</evidence>
<evidence type="ECO:0000313" key="3">
    <source>
        <dbReference type="EMBL" id="CDX43213.1"/>
    </source>
</evidence>
<dbReference type="AlphaFoldDB" id="A0A090GDS8"/>
<dbReference type="EMBL" id="CCNB01000043">
    <property type="protein sequence ID" value="CDX43213.1"/>
    <property type="molecule type" value="Genomic_DNA"/>
</dbReference>
<dbReference type="Proteomes" id="UP000046122">
    <property type="component" value="Unassembled WGS sequence"/>
</dbReference>
<keyword evidence="5" id="KW-1185">Reference proteome</keyword>
<dbReference type="EMBL" id="CCNE01000067">
    <property type="protein sequence ID" value="CDX63347.1"/>
    <property type="molecule type" value="Genomic_DNA"/>
</dbReference>
<evidence type="ECO:0000313" key="4">
    <source>
        <dbReference type="EMBL" id="CDX63347.1"/>
    </source>
</evidence>
<gene>
    <name evidence="2" type="ORF">MPL3356_330032</name>
    <name evidence="4" type="ORF">MPL3365_90028</name>
    <name evidence="3" type="ORF">MPLDJ20_60150</name>
</gene>
<reference evidence="6 7" key="1">
    <citation type="submission" date="2014-08" db="EMBL/GenBank/DDBJ databases">
        <authorList>
            <person name="Moulin Lionel"/>
        </authorList>
    </citation>
    <scope>NUCLEOTIDE SEQUENCE [LARGE SCALE GENOMIC DNA]</scope>
</reference>
<sequence length="74" mass="8359">MEVPIKANLQRGTLEGANGRRTRPGDVTIYVLIMPKKQASILQHTHAKRRRLWSNLFLEPIGPGKSPVSARFRP</sequence>
<organism evidence="4 6">
    <name type="scientific">Mesorhizobium plurifarium</name>
    <dbReference type="NCBI Taxonomy" id="69974"/>
    <lineage>
        <taxon>Bacteria</taxon>
        <taxon>Pseudomonadati</taxon>
        <taxon>Pseudomonadota</taxon>
        <taxon>Alphaproteobacteria</taxon>
        <taxon>Hyphomicrobiales</taxon>
        <taxon>Phyllobacteriaceae</taxon>
        <taxon>Mesorhizobium</taxon>
    </lineage>
</organism>
<proteinExistence type="predicted"/>
<dbReference type="Proteomes" id="UP000045285">
    <property type="component" value="Unassembled WGS sequence"/>
</dbReference>
<accession>A0A090GDS8</accession>
<reference evidence="5" key="2">
    <citation type="submission" date="2014-08" db="EMBL/GenBank/DDBJ databases">
        <authorList>
            <person name="Moulin L."/>
        </authorList>
    </citation>
    <scope>NUCLEOTIDE SEQUENCE [LARGE SCALE GENOMIC DNA]</scope>
</reference>
<evidence type="ECO:0000313" key="7">
    <source>
        <dbReference type="Proteomes" id="UP000046373"/>
    </source>
</evidence>
<evidence type="ECO:0000256" key="1">
    <source>
        <dbReference type="SAM" id="MobiDB-lite"/>
    </source>
</evidence>
<dbReference type="Proteomes" id="UP000046373">
    <property type="component" value="Unassembled WGS sequence"/>
</dbReference>
<dbReference type="EMBL" id="CCMZ01000027">
    <property type="protein sequence ID" value="CDX20740.1"/>
    <property type="molecule type" value="Genomic_DNA"/>
</dbReference>
<evidence type="ECO:0000313" key="2">
    <source>
        <dbReference type="EMBL" id="CDX20740.1"/>
    </source>
</evidence>
<name>A0A090GDS8_MESPL</name>
<feature type="region of interest" description="Disordered" evidence="1">
    <location>
        <begin position="1"/>
        <end position="20"/>
    </location>
</feature>
<evidence type="ECO:0000313" key="6">
    <source>
        <dbReference type="Proteomes" id="UP000046122"/>
    </source>
</evidence>
<protein>
    <submittedName>
        <fullName evidence="4">Uncharacterized protein</fullName>
    </submittedName>
</protein>